<feature type="domain" description="CdaR GGDEF-like" evidence="4">
    <location>
        <begin position="182"/>
        <end position="293"/>
    </location>
</feature>
<dbReference type="Gene3D" id="1.10.10.2840">
    <property type="entry name" value="PucR C-terminal helix-turn-helix domain"/>
    <property type="match status" value="1"/>
</dbReference>
<feature type="domain" description="RsbT co-antagonist protein RsbRD N-terminal" evidence="3">
    <location>
        <begin position="28"/>
        <end position="171"/>
    </location>
</feature>
<dbReference type="InterPro" id="IPR051448">
    <property type="entry name" value="CdaR-like_regulators"/>
</dbReference>
<reference evidence="5 6" key="1">
    <citation type="submission" date="2021-05" db="EMBL/GenBank/DDBJ databases">
        <title>Complete genome of Nocardioides aquaticus KCTC 9944T isolated from meromictic and hypersaline Ekho Lake, Antarctica.</title>
        <authorList>
            <person name="Hwang K."/>
            <person name="Kim K.M."/>
            <person name="Choe H."/>
        </authorList>
    </citation>
    <scope>NUCLEOTIDE SEQUENCE [LARGE SCALE GENOMIC DNA]</scope>
    <source>
        <strain evidence="5 6">KCTC 9944</strain>
    </source>
</reference>
<dbReference type="InterPro" id="IPR025736">
    <property type="entry name" value="PucR_C-HTH_dom"/>
</dbReference>
<evidence type="ECO:0000259" key="3">
    <source>
        <dbReference type="Pfam" id="PF14361"/>
    </source>
</evidence>
<dbReference type="InterPro" id="IPR042070">
    <property type="entry name" value="PucR_C-HTH_sf"/>
</dbReference>
<proteinExistence type="inferred from homology"/>
<dbReference type="InterPro" id="IPR025751">
    <property type="entry name" value="RsbRD_N_dom"/>
</dbReference>
<protein>
    <submittedName>
        <fullName evidence="5">Purine catabolism regulatory protein</fullName>
    </submittedName>
</protein>
<evidence type="ECO:0000313" key="6">
    <source>
        <dbReference type="Proteomes" id="UP000679307"/>
    </source>
</evidence>
<keyword evidence="6" id="KW-1185">Reference proteome</keyword>
<evidence type="ECO:0000259" key="4">
    <source>
        <dbReference type="Pfam" id="PF17853"/>
    </source>
</evidence>
<dbReference type="RefSeq" id="WP_214058248.1">
    <property type="nucleotide sequence ID" value="NZ_BAAAHS010000059.1"/>
</dbReference>
<evidence type="ECO:0000313" key="5">
    <source>
        <dbReference type="EMBL" id="QVT78702.1"/>
    </source>
</evidence>
<dbReference type="PANTHER" id="PTHR33744:SF1">
    <property type="entry name" value="DNA-BINDING TRANSCRIPTIONAL ACTIVATOR ADER"/>
    <property type="match status" value="1"/>
</dbReference>
<evidence type="ECO:0000256" key="1">
    <source>
        <dbReference type="ARBA" id="ARBA00006754"/>
    </source>
</evidence>
<dbReference type="Pfam" id="PF14361">
    <property type="entry name" value="RsbRD_N"/>
    <property type="match status" value="1"/>
</dbReference>
<comment type="similarity">
    <text evidence="1">Belongs to the CdaR family.</text>
</comment>
<name>A0ABX8EDZ2_9ACTN</name>
<gene>
    <name evidence="5" type="primary">pucR</name>
    <name evidence="5" type="ORF">ENKNEFLB_01080</name>
</gene>
<evidence type="ECO:0000259" key="2">
    <source>
        <dbReference type="Pfam" id="PF13556"/>
    </source>
</evidence>
<sequence length="406" mass="44015">MRPDQTAPPPDPRVRVENAWALLADQADAIADDITLTLFERDTEIYERFGPELRVDVRQSTRAHIRRGLGVLSGDRSQLGSARETWRETGRRRARQGVPLELVINAYITGARKLWEALVERSRTDLVDVIDADMLIRAGKAVWTNLDVQNGVLIEAYHRESARLQRQDLHRQQAVIDGLLEGRGADPDFAREAHQALGVGPDDPVACVVVLSDDSPADALAPAEDRLDRAGVHAFWHLRGGVYLGLLAGPLPTEEDLVEIFAAAGAGRVGLGRCAGGVAGFATAFQLATRAAETLPRQARGVVPVSGALPEVLLAGSPQMVPLLLAEALGPLLAQPDPQGRTLLDTLAALLRHDGSPTHAAEELYCHRNTVIYRLRQIEDLTGRTLADPRDKLLLTLAMIARGAGE</sequence>
<dbReference type="Pfam" id="PF13556">
    <property type="entry name" value="HTH_30"/>
    <property type="match status" value="1"/>
</dbReference>
<dbReference type="Pfam" id="PF17853">
    <property type="entry name" value="GGDEF_2"/>
    <property type="match status" value="1"/>
</dbReference>
<dbReference type="Proteomes" id="UP000679307">
    <property type="component" value="Chromosome"/>
</dbReference>
<dbReference type="PANTHER" id="PTHR33744">
    <property type="entry name" value="CARBOHYDRATE DIACID REGULATOR"/>
    <property type="match status" value="1"/>
</dbReference>
<feature type="domain" description="PucR C-terminal helix-turn-helix" evidence="2">
    <location>
        <begin position="343"/>
        <end position="400"/>
    </location>
</feature>
<accession>A0ABX8EDZ2</accession>
<organism evidence="5 6">
    <name type="scientific">Nocardioides aquaticus</name>
    <dbReference type="NCBI Taxonomy" id="160826"/>
    <lineage>
        <taxon>Bacteria</taxon>
        <taxon>Bacillati</taxon>
        <taxon>Actinomycetota</taxon>
        <taxon>Actinomycetes</taxon>
        <taxon>Propionibacteriales</taxon>
        <taxon>Nocardioidaceae</taxon>
        <taxon>Nocardioides</taxon>
    </lineage>
</organism>
<dbReference type="EMBL" id="CP075371">
    <property type="protein sequence ID" value="QVT78702.1"/>
    <property type="molecule type" value="Genomic_DNA"/>
</dbReference>
<dbReference type="InterPro" id="IPR041522">
    <property type="entry name" value="CdaR_GGDEF"/>
</dbReference>